<dbReference type="EMBL" id="JAGSXH010000081">
    <property type="protein sequence ID" value="MBS2965393.1"/>
    <property type="molecule type" value="Genomic_DNA"/>
</dbReference>
<feature type="compositionally biased region" description="Gly residues" evidence="1">
    <location>
        <begin position="103"/>
        <end position="113"/>
    </location>
</feature>
<protein>
    <recommendedName>
        <fullName evidence="2">DUF6398 domain-containing protein</fullName>
    </recommendedName>
</protein>
<dbReference type="AlphaFoldDB" id="A0A8J8BDL5"/>
<sequence length="113" mass="12368">MDVEYAQLCRVLAAVLGRKRPSPLLRGDRRIWAAGIVHAIGWVNFLADPAHHPHLRTDRLAELVGVRFSRSWFSRSWCGPESSPMQSRRRSGECAPRDVAGTAAGGGALAADH</sequence>
<comment type="caution">
    <text evidence="3">The sequence shown here is derived from an EMBL/GenBank/DDBJ whole genome shotgun (WGS) entry which is preliminary data.</text>
</comment>
<evidence type="ECO:0000256" key="1">
    <source>
        <dbReference type="SAM" id="MobiDB-lite"/>
    </source>
</evidence>
<dbReference type="InterPro" id="IPR045651">
    <property type="entry name" value="DUF6398"/>
</dbReference>
<evidence type="ECO:0000259" key="2">
    <source>
        <dbReference type="Pfam" id="PF19935"/>
    </source>
</evidence>
<reference evidence="3" key="1">
    <citation type="submission" date="2021-04" db="EMBL/GenBank/DDBJ databases">
        <title>Genome based classification of Actinospica acidithermotolerans sp. nov., an actinobacterium isolated from an Indonesian hot spring.</title>
        <authorList>
            <person name="Kusuma A.B."/>
            <person name="Putra K.E."/>
            <person name="Nafisah S."/>
            <person name="Loh J."/>
            <person name="Nouioui I."/>
            <person name="Goodfellow M."/>
        </authorList>
    </citation>
    <scope>NUCLEOTIDE SEQUENCE</scope>
    <source>
        <strain evidence="3">DSM 45618</strain>
    </source>
</reference>
<feature type="region of interest" description="Disordered" evidence="1">
    <location>
        <begin position="78"/>
        <end position="113"/>
    </location>
</feature>
<dbReference type="Pfam" id="PF19935">
    <property type="entry name" value="DUF6398"/>
    <property type="match status" value="1"/>
</dbReference>
<organism evidence="3 4">
    <name type="scientific">Actinocrinis puniceicyclus</name>
    <dbReference type="NCBI Taxonomy" id="977794"/>
    <lineage>
        <taxon>Bacteria</taxon>
        <taxon>Bacillati</taxon>
        <taxon>Actinomycetota</taxon>
        <taxon>Actinomycetes</taxon>
        <taxon>Catenulisporales</taxon>
        <taxon>Actinospicaceae</taxon>
        <taxon>Actinocrinis</taxon>
    </lineage>
</organism>
<gene>
    <name evidence="3" type="ORF">KGA66_20245</name>
</gene>
<evidence type="ECO:0000313" key="3">
    <source>
        <dbReference type="EMBL" id="MBS2965393.1"/>
    </source>
</evidence>
<evidence type="ECO:0000313" key="4">
    <source>
        <dbReference type="Proteomes" id="UP000677913"/>
    </source>
</evidence>
<name>A0A8J8BDL5_9ACTN</name>
<proteinExistence type="predicted"/>
<feature type="domain" description="DUF6398" evidence="2">
    <location>
        <begin position="2"/>
        <end position="67"/>
    </location>
</feature>
<dbReference type="Proteomes" id="UP000677913">
    <property type="component" value="Unassembled WGS sequence"/>
</dbReference>
<accession>A0A8J8BDL5</accession>
<keyword evidence="4" id="KW-1185">Reference proteome</keyword>